<reference evidence="6 7" key="1">
    <citation type="submission" date="2016-10" db="EMBL/GenBank/DDBJ databases">
        <authorList>
            <person name="de Groot N.N."/>
        </authorList>
    </citation>
    <scope>NUCLEOTIDE SEQUENCE [LARGE SCALE GENOMIC DNA]</scope>
    <source>
        <strain evidence="6 7">DSM 12271</strain>
    </source>
</reference>
<keyword evidence="5" id="KW-0812">Transmembrane</keyword>
<evidence type="ECO:0000313" key="7">
    <source>
        <dbReference type="Proteomes" id="UP000198619"/>
    </source>
</evidence>
<dbReference type="Pfam" id="PF13181">
    <property type="entry name" value="TPR_8"/>
    <property type="match status" value="2"/>
</dbReference>
<dbReference type="SMART" id="SM00028">
    <property type="entry name" value="TPR"/>
    <property type="match status" value="2"/>
</dbReference>
<dbReference type="SUPFAM" id="SSF48452">
    <property type="entry name" value="TPR-like"/>
    <property type="match status" value="1"/>
</dbReference>
<protein>
    <submittedName>
        <fullName evidence="6">Tetratricopeptide repeat-containing protein</fullName>
    </submittedName>
</protein>
<dbReference type="InterPro" id="IPR019734">
    <property type="entry name" value="TPR_rpt"/>
</dbReference>
<evidence type="ECO:0000256" key="1">
    <source>
        <dbReference type="ARBA" id="ARBA00022737"/>
    </source>
</evidence>
<keyword evidence="1" id="KW-0677">Repeat</keyword>
<dbReference type="Gene3D" id="1.25.40.10">
    <property type="entry name" value="Tetratricopeptide repeat domain"/>
    <property type="match status" value="2"/>
</dbReference>
<evidence type="ECO:0000256" key="3">
    <source>
        <dbReference type="PROSITE-ProRule" id="PRU00339"/>
    </source>
</evidence>
<evidence type="ECO:0000256" key="4">
    <source>
        <dbReference type="SAM" id="Coils"/>
    </source>
</evidence>
<dbReference type="Proteomes" id="UP000198619">
    <property type="component" value="Unassembled WGS sequence"/>
</dbReference>
<dbReference type="RefSeq" id="WP_090041577.1">
    <property type="nucleotide sequence ID" value="NZ_FOKI01000017.1"/>
</dbReference>
<evidence type="ECO:0000313" key="6">
    <source>
        <dbReference type="EMBL" id="SFB20461.1"/>
    </source>
</evidence>
<accession>A0A1I0Z4G9</accession>
<gene>
    <name evidence="6" type="ORF">SAMN04488528_101756</name>
</gene>
<proteinExistence type="predicted"/>
<dbReference type="AlphaFoldDB" id="A0A1I0Z4G9"/>
<dbReference type="EMBL" id="FOKI01000017">
    <property type="protein sequence ID" value="SFB20461.1"/>
    <property type="molecule type" value="Genomic_DNA"/>
</dbReference>
<feature type="coiled-coil region" evidence="4">
    <location>
        <begin position="34"/>
        <end position="65"/>
    </location>
</feature>
<sequence>MDKKLKKKIIIFLILSLVAVGVIIYNFMSNKNSIAELDNKRIEEIEENEKKAQEEKNNDTQLKQQEDNMKVRCQAAEDMLFSNKDEKYDEVIKMTTEIIKKYPDSYRAYSLRGIAYAYKTPINLDFKTNAFMDIDKALSIKPDYGYGRFNKALAYAILCDYENALKWYDNALEIESYHWSYYGKGAIYAKLGDAENSVKWLKKALELKPNIKELLKKESEFDKIRNDSRFKELISE</sequence>
<dbReference type="PROSITE" id="PS50005">
    <property type="entry name" value="TPR"/>
    <property type="match status" value="1"/>
</dbReference>
<dbReference type="InterPro" id="IPR050498">
    <property type="entry name" value="Ycf3"/>
</dbReference>
<dbReference type="InterPro" id="IPR011990">
    <property type="entry name" value="TPR-like_helical_dom_sf"/>
</dbReference>
<dbReference type="OrthoDB" id="1633926at2"/>
<keyword evidence="4" id="KW-0175">Coiled coil</keyword>
<keyword evidence="2 3" id="KW-0802">TPR repeat</keyword>
<evidence type="ECO:0000256" key="2">
    <source>
        <dbReference type="ARBA" id="ARBA00022803"/>
    </source>
</evidence>
<feature type="transmembrane region" description="Helical" evidence="5">
    <location>
        <begin position="9"/>
        <end position="28"/>
    </location>
</feature>
<keyword evidence="5" id="KW-0472">Membrane</keyword>
<dbReference type="PANTHER" id="PTHR44858">
    <property type="entry name" value="TETRATRICOPEPTIDE REPEAT PROTEIN 6"/>
    <property type="match status" value="1"/>
</dbReference>
<keyword evidence="7" id="KW-1185">Reference proteome</keyword>
<evidence type="ECO:0000256" key="5">
    <source>
        <dbReference type="SAM" id="Phobius"/>
    </source>
</evidence>
<feature type="repeat" description="TPR" evidence="3">
    <location>
        <begin position="178"/>
        <end position="211"/>
    </location>
</feature>
<organism evidence="6 7">
    <name type="scientific">Clostridium frigidicarnis</name>
    <dbReference type="NCBI Taxonomy" id="84698"/>
    <lineage>
        <taxon>Bacteria</taxon>
        <taxon>Bacillati</taxon>
        <taxon>Bacillota</taxon>
        <taxon>Clostridia</taxon>
        <taxon>Eubacteriales</taxon>
        <taxon>Clostridiaceae</taxon>
        <taxon>Clostridium</taxon>
    </lineage>
</organism>
<dbReference type="PANTHER" id="PTHR44858:SF1">
    <property type="entry name" value="UDP-N-ACETYLGLUCOSAMINE--PEPTIDE N-ACETYLGLUCOSAMINYLTRANSFERASE SPINDLY-RELATED"/>
    <property type="match status" value="1"/>
</dbReference>
<dbReference type="STRING" id="84698.SAMN04488528_101756"/>
<name>A0A1I0Z4G9_9CLOT</name>
<dbReference type="NCBIfam" id="NF047558">
    <property type="entry name" value="TPR_END_plus"/>
    <property type="match status" value="1"/>
</dbReference>
<keyword evidence="5" id="KW-1133">Transmembrane helix</keyword>